<comment type="pathway">
    <text evidence="3">Purine metabolism; AMP biosynthesis via salvage pathway; AMP from adenine: step 1/1.</text>
</comment>
<evidence type="ECO:0000256" key="3">
    <source>
        <dbReference type="ARBA" id="ARBA00004659"/>
    </source>
</evidence>
<evidence type="ECO:0000259" key="11">
    <source>
        <dbReference type="Pfam" id="PF00156"/>
    </source>
</evidence>
<protein>
    <recommendedName>
        <fullName evidence="6">adenine phosphoribosyltransferase</fullName>
        <ecNumber evidence="6">2.4.2.7</ecNumber>
    </recommendedName>
</protein>
<keyword evidence="10" id="KW-0660">Purine salvage</keyword>
<evidence type="ECO:0000256" key="2">
    <source>
        <dbReference type="ARBA" id="ARBA00004496"/>
    </source>
</evidence>
<evidence type="ECO:0000256" key="5">
    <source>
        <dbReference type="ARBA" id="ARBA00011738"/>
    </source>
</evidence>
<reference evidence="12" key="1">
    <citation type="journal article" date="2012" name="Proc. Natl. Acad. Sci. U.S.A.">
        <title>Antigenic diversity is generated by distinct evolutionary mechanisms in African trypanosome species.</title>
        <authorList>
            <person name="Jackson A.P."/>
            <person name="Berry A."/>
            <person name="Aslett M."/>
            <person name="Allison H.C."/>
            <person name="Burton P."/>
            <person name="Vavrova-Anderson J."/>
            <person name="Brown R."/>
            <person name="Browne H."/>
            <person name="Corton N."/>
            <person name="Hauser H."/>
            <person name="Gamble J."/>
            <person name="Gilderthorp R."/>
            <person name="Marcello L."/>
            <person name="McQuillan J."/>
            <person name="Otto T.D."/>
            <person name="Quail M.A."/>
            <person name="Sanders M.J."/>
            <person name="van Tonder A."/>
            <person name="Ginger M.L."/>
            <person name="Field M.C."/>
            <person name="Barry J.D."/>
            <person name="Hertz-Fowler C."/>
            <person name="Berriman M."/>
        </authorList>
    </citation>
    <scope>NUCLEOTIDE SEQUENCE</scope>
    <source>
        <strain evidence="12">Y486</strain>
    </source>
</reference>
<comment type="similarity">
    <text evidence="4">Belongs to the purine/pyrimidine phosphoribosyltransferase family.</text>
</comment>
<gene>
    <name evidence="12" type="ORF">TVY486_0701650</name>
</gene>
<proteinExistence type="inferred from homology"/>
<keyword evidence="9 12" id="KW-0808">Transferase</keyword>
<dbReference type="PANTHER" id="PTHR11776">
    <property type="entry name" value="ADENINE PHOSPHORIBOSYLTRANSFERASE"/>
    <property type="match status" value="1"/>
</dbReference>
<evidence type="ECO:0000256" key="10">
    <source>
        <dbReference type="ARBA" id="ARBA00022726"/>
    </source>
</evidence>
<dbReference type="InterPro" id="IPR050120">
    <property type="entry name" value="Adenine_PRTase"/>
</dbReference>
<dbReference type="GO" id="GO:0005737">
    <property type="term" value="C:cytoplasm"/>
    <property type="evidence" value="ECO:0007669"/>
    <property type="project" value="UniProtKB-SubCell"/>
</dbReference>
<dbReference type="SUPFAM" id="SSF53271">
    <property type="entry name" value="PRTase-like"/>
    <property type="match status" value="1"/>
</dbReference>
<dbReference type="AlphaFoldDB" id="G0TXY3"/>
<evidence type="ECO:0000256" key="6">
    <source>
        <dbReference type="ARBA" id="ARBA00011893"/>
    </source>
</evidence>
<comment type="subunit">
    <text evidence="5">Homodimer.</text>
</comment>
<evidence type="ECO:0000313" key="12">
    <source>
        <dbReference type="EMBL" id="CCC48827.1"/>
    </source>
</evidence>
<feature type="domain" description="Phosphoribosyltransferase" evidence="11">
    <location>
        <begin position="43"/>
        <end position="170"/>
    </location>
</feature>
<evidence type="ECO:0000256" key="1">
    <source>
        <dbReference type="ARBA" id="ARBA00000868"/>
    </source>
</evidence>
<dbReference type="Gene3D" id="3.40.50.2020">
    <property type="match status" value="1"/>
</dbReference>
<organism evidence="12">
    <name type="scientific">Trypanosoma vivax (strain Y486)</name>
    <dbReference type="NCBI Taxonomy" id="1055687"/>
    <lineage>
        <taxon>Eukaryota</taxon>
        <taxon>Discoba</taxon>
        <taxon>Euglenozoa</taxon>
        <taxon>Kinetoplastea</taxon>
        <taxon>Metakinetoplastina</taxon>
        <taxon>Trypanosomatida</taxon>
        <taxon>Trypanosomatidae</taxon>
        <taxon>Trypanosoma</taxon>
        <taxon>Duttonella</taxon>
    </lineage>
</organism>
<dbReference type="InterPro" id="IPR000836">
    <property type="entry name" value="PRTase_dom"/>
</dbReference>
<dbReference type="OMA" id="EVVAMCD"/>
<evidence type="ECO:0000256" key="9">
    <source>
        <dbReference type="ARBA" id="ARBA00022679"/>
    </source>
</evidence>
<dbReference type="GO" id="GO:0006166">
    <property type="term" value="P:purine ribonucleoside salvage"/>
    <property type="evidence" value="ECO:0007669"/>
    <property type="project" value="UniProtKB-KW"/>
</dbReference>
<dbReference type="InterPro" id="IPR029057">
    <property type="entry name" value="PRTase-like"/>
</dbReference>
<comment type="subcellular location">
    <subcellularLocation>
        <location evidence="2">Cytoplasm</location>
    </subcellularLocation>
</comment>
<comment type="catalytic activity">
    <reaction evidence="1">
        <text>AMP + diphosphate = 5-phospho-alpha-D-ribose 1-diphosphate + adenine</text>
        <dbReference type="Rhea" id="RHEA:16609"/>
        <dbReference type="ChEBI" id="CHEBI:16708"/>
        <dbReference type="ChEBI" id="CHEBI:33019"/>
        <dbReference type="ChEBI" id="CHEBI:58017"/>
        <dbReference type="ChEBI" id="CHEBI:456215"/>
        <dbReference type="EC" id="2.4.2.7"/>
    </reaction>
</comment>
<dbReference type="Pfam" id="PF00156">
    <property type="entry name" value="Pribosyltran"/>
    <property type="match status" value="1"/>
</dbReference>
<keyword evidence="8 12" id="KW-0328">Glycosyltransferase</keyword>
<name>G0TXY3_TRYVY</name>
<dbReference type="EC" id="2.4.2.7" evidence="6"/>
<accession>G0TXY3</accession>
<dbReference type="CDD" id="cd06223">
    <property type="entry name" value="PRTases_typeI"/>
    <property type="match status" value="1"/>
</dbReference>
<dbReference type="PANTHER" id="PTHR11776:SF7">
    <property type="entry name" value="PHOSPHORIBOSYLTRANSFERASE DOMAIN-CONTAINING PROTEIN"/>
    <property type="match status" value="1"/>
</dbReference>
<dbReference type="EMBL" id="HE573023">
    <property type="protein sequence ID" value="CCC48827.1"/>
    <property type="molecule type" value="Genomic_DNA"/>
</dbReference>
<evidence type="ECO:0000256" key="7">
    <source>
        <dbReference type="ARBA" id="ARBA00022490"/>
    </source>
</evidence>
<evidence type="ECO:0000256" key="8">
    <source>
        <dbReference type="ARBA" id="ARBA00022676"/>
    </source>
</evidence>
<keyword evidence="7" id="KW-0963">Cytoplasm</keyword>
<dbReference type="GO" id="GO:0003999">
    <property type="term" value="F:adenine phosphoribosyltransferase activity"/>
    <property type="evidence" value="ECO:0007669"/>
    <property type="project" value="UniProtKB-EC"/>
</dbReference>
<evidence type="ECO:0000256" key="4">
    <source>
        <dbReference type="ARBA" id="ARBA00008391"/>
    </source>
</evidence>
<dbReference type="VEuPathDB" id="TriTrypDB:TvY486_0701650"/>
<sequence length="222" mass="24828">MTAVECSPNHFTLDVAHPLARELHKSLFGDQTRRRTQLHDIYNLMEQPKLFRRIVHFLSERYRAMGAEGPTHILGLESRGYLLGVPLAMELGLPFVAARVTKRFPSSFIDEGGSLKQLPSSRSIRNASIPQNARVVVVDDFIGTGHTMTTALCVMDIIGARVLEAVTLCDIVALSGVDQVHNADDGYFRQTPIVTLVRFHSTMQTAEEQLRLVNQTFSRSHM</sequence>